<dbReference type="AlphaFoldDB" id="A0A0G4K4J4"/>
<dbReference type="OrthoDB" id="9766854at2"/>
<accession>A0A0G4K4J4</accession>
<dbReference type="Gene3D" id="1.10.1760.20">
    <property type="match status" value="1"/>
</dbReference>
<sequence>MRKKITYDITIMVIGIAANIIMGHLIIILKIPFLFMDSAGTILTAVMLGPIYSAVVGIATNFIISMTIDYVNLHFAIVNVVIGLTAGVIARKYDFSKIKVAIISGIIIGIVSAIVSLPIVIIAAKGVTNKPIDNFIQVIHNSGKSFIISVTITTISSSMIDKILSSILVTTSIKSIPFLSKENNHHYHYK</sequence>
<keyword evidence="1" id="KW-0472">Membrane</keyword>
<keyword evidence="1" id="KW-1133">Transmembrane helix</keyword>
<feature type="transmembrane region" description="Helical" evidence="1">
    <location>
        <begin position="12"/>
        <end position="35"/>
    </location>
</feature>
<protein>
    <recommendedName>
        <fullName evidence="4">ECF transporter S component</fullName>
    </recommendedName>
</protein>
<evidence type="ECO:0008006" key="4">
    <source>
        <dbReference type="Google" id="ProtNLM"/>
    </source>
</evidence>
<evidence type="ECO:0000313" key="2">
    <source>
        <dbReference type="EMBL" id="CRF32061.1"/>
    </source>
</evidence>
<evidence type="ECO:0000313" key="3">
    <source>
        <dbReference type="Proteomes" id="UP000043763"/>
    </source>
</evidence>
<evidence type="ECO:0000256" key="1">
    <source>
        <dbReference type="SAM" id="Phobius"/>
    </source>
</evidence>
<keyword evidence="1" id="KW-0812">Transmembrane</keyword>
<feature type="transmembrane region" description="Helical" evidence="1">
    <location>
        <begin position="71"/>
        <end position="90"/>
    </location>
</feature>
<name>A0A0G4K4J4_9SPIR</name>
<reference evidence="3" key="1">
    <citation type="submission" date="2015-04" db="EMBL/GenBank/DDBJ databases">
        <authorList>
            <person name="Mushtaq Mamoona"/>
        </authorList>
    </citation>
    <scope>NUCLEOTIDE SEQUENCE [LARGE SCALE GENOMIC DNA]</scope>
    <source>
        <strain evidence="3">AN4859/03</strain>
    </source>
</reference>
<dbReference type="Proteomes" id="UP000043763">
    <property type="component" value="Unassembled WGS sequence"/>
</dbReference>
<dbReference type="InterPro" id="IPR024529">
    <property type="entry name" value="ECF_trnsprt_substrate-spec"/>
</dbReference>
<dbReference type="Pfam" id="PF12822">
    <property type="entry name" value="ECF_trnsprt"/>
    <property type="match status" value="1"/>
</dbReference>
<feature type="transmembrane region" description="Helical" evidence="1">
    <location>
        <begin position="102"/>
        <end position="124"/>
    </location>
</feature>
<keyword evidence="3" id="KW-1185">Reference proteome</keyword>
<gene>
    <name evidence="2" type="ORF">BRSU_0548</name>
</gene>
<organism evidence="2 3">
    <name type="scientific">Brachyspira suanatina</name>
    <dbReference type="NCBI Taxonomy" id="381802"/>
    <lineage>
        <taxon>Bacteria</taxon>
        <taxon>Pseudomonadati</taxon>
        <taxon>Spirochaetota</taxon>
        <taxon>Spirochaetia</taxon>
        <taxon>Brachyspirales</taxon>
        <taxon>Brachyspiraceae</taxon>
        <taxon>Brachyspira</taxon>
    </lineage>
</organism>
<proteinExistence type="predicted"/>
<dbReference type="RefSeq" id="WP_048593674.1">
    <property type="nucleotide sequence ID" value="NZ_CVLB01000001.1"/>
</dbReference>
<dbReference type="GO" id="GO:0022857">
    <property type="term" value="F:transmembrane transporter activity"/>
    <property type="evidence" value="ECO:0007669"/>
    <property type="project" value="InterPro"/>
</dbReference>
<feature type="transmembrane region" description="Helical" evidence="1">
    <location>
        <begin position="41"/>
        <end position="64"/>
    </location>
</feature>
<dbReference type="EMBL" id="CVLB01000001">
    <property type="protein sequence ID" value="CRF32061.1"/>
    <property type="molecule type" value="Genomic_DNA"/>
</dbReference>